<dbReference type="PANTHER" id="PTHR46383:SF1">
    <property type="entry name" value="ASPARTATE AMINOTRANSFERASE"/>
    <property type="match status" value="1"/>
</dbReference>
<dbReference type="InterPro" id="IPR015421">
    <property type="entry name" value="PyrdxlP-dep_Trfase_major"/>
</dbReference>
<protein>
    <recommendedName>
        <fullName evidence="6">Aminotransferase</fullName>
        <ecNumber evidence="6">2.6.1.-</ecNumber>
    </recommendedName>
</protein>
<keyword evidence="4 6" id="KW-0808">Transferase</keyword>
<gene>
    <name evidence="9" type="ORF">SAMN06295879_3323</name>
</gene>
<evidence type="ECO:0000313" key="10">
    <source>
        <dbReference type="Proteomes" id="UP000189735"/>
    </source>
</evidence>
<dbReference type="InterPro" id="IPR050596">
    <property type="entry name" value="AspAT/PAT-like"/>
</dbReference>
<dbReference type="SUPFAM" id="SSF53383">
    <property type="entry name" value="PLP-dependent transferases"/>
    <property type="match status" value="1"/>
</dbReference>
<reference evidence="10" key="1">
    <citation type="submission" date="2017-02" db="EMBL/GenBank/DDBJ databases">
        <authorList>
            <person name="Varghese N."/>
            <person name="Submissions S."/>
        </authorList>
    </citation>
    <scope>NUCLEOTIDE SEQUENCE [LARGE SCALE GENOMIC DNA]</scope>
    <source>
        <strain evidence="10">VKM Ac-2052</strain>
    </source>
</reference>
<accession>A0A1T4YIR8</accession>
<dbReference type="PANTHER" id="PTHR46383">
    <property type="entry name" value="ASPARTATE AMINOTRANSFERASE"/>
    <property type="match status" value="1"/>
</dbReference>
<evidence type="ECO:0000256" key="6">
    <source>
        <dbReference type="RuleBase" id="RU000481"/>
    </source>
</evidence>
<dbReference type="GO" id="GO:0008483">
    <property type="term" value="F:transaminase activity"/>
    <property type="evidence" value="ECO:0007669"/>
    <property type="project" value="UniProtKB-KW"/>
</dbReference>
<dbReference type="InterPro" id="IPR016181">
    <property type="entry name" value="Acyl_CoA_acyltransferase"/>
</dbReference>
<evidence type="ECO:0000259" key="8">
    <source>
        <dbReference type="PROSITE" id="PS51186"/>
    </source>
</evidence>
<dbReference type="Gene3D" id="3.40.630.30">
    <property type="match status" value="1"/>
</dbReference>
<evidence type="ECO:0000256" key="5">
    <source>
        <dbReference type="ARBA" id="ARBA00022898"/>
    </source>
</evidence>
<dbReference type="PROSITE" id="PS00105">
    <property type="entry name" value="AA_TRANSFER_CLASS_1"/>
    <property type="match status" value="1"/>
</dbReference>
<keyword evidence="5" id="KW-0663">Pyridoxal phosphate</keyword>
<dbReference type="GO" id="GO:0016747">
    <property type="term" value="F:acyltransferase activity, transferring groups other than amino-acyl groups"/>
    <property type="evidence" value="ECO:0007669"/>
    <property type="project" value="InterPro"/>
</dbReference>
<dbReference type="InterPro" id="IPR004839">
    <property type="entry name" value="Aminotransferase_I/II_large"/>
</dbReference>
<dbReference type="Pfam" id="PF00155">
    <property type="entry name" value="Aminotran_1_2"/>
    <property type="match status" value="1"/>
</dbReference>
<feature type="compositionally biased region" description="Basic and acidic residues" evidence="7">
    <location>
        <begin position="527"/>
        <end position="538"/>
    </location>
</feature>
<dbReference type="Gene3D" id="3.40.640.10">
    <property type="entry name" value="Type I PLP-dependent aspartate aminotransferase-like (Major domain)"/>
    <property type="match status" value="1"/>
</dbReference>
<dbReference type="SUPFAM" id="SSF55729">
    <property type="entry name" value="Acyl-CoA N-acyltransferases (Nat)"/>
    <property type="match status" value="1"/>
</dbReference>
<dbReference type="PROSITE" id="PS51186">
    <property type="entry name" value="GNAT"/>
    <property type="match status" value="1"/>
</dbReference>
<evidence type="ECO:0000256" key="7">
    <source>
        <dbReference type="SAM" id="MobiDB-lite"/>
    </source>
</evidence>
<feature type="domain" description="N-acetyltransferase" evidence="8">
    <location>
        <begin position="394"/>
        <end position="552"/>
    </location>
</feature>
<evidence type="ECO:0000256" key="2">
    <source>
        <dbReference type="ARBA" id="ARBA00007441"/>
    </source>
</evidence>
<evidence type="ECO:0000313" key="9">
    <source>
        <dbReference type="EMBL" id="SKB01737.1"/>
    </source>
</evidence>
<dbReference type="RefSeq" id="WP_181950483.1">
    <property type="nucleotide sequence ID" value="NZ_FUYG01000010.1"/>
</dbReference>
<evidence type="ECO:0000256" key="3">
    <source>
        <dbReference type="ARBA" id="ARBA00022576"/>
    </source>
</evidence>
<feature type="region of interest" description="Disordered" evidence="7">
    <location>
        <begin position="527"/>
        <end position="552"/>
    </location>
</feature>
<dbReference type="EC" id="2.6.1.-" evidence="6"/>
<dbReference type="AlphaFoldDB" id="A0A1T4YIR8"/>
<sequence>MPQLASHIDSVPPSGIRRIFEMALALDDVVMLAVGEPDVGVEPEILRAGSDAWLADETDYGPNGGLPSLREALVRKLARDNGVIVDTEQVWVTCGGMQALYLAMSLTLGPGDEVLIPDPGYSTFAMNAAMISAVSVPYPLRRDNAFLPDLDELTRLVTPRTRMIVINSPSNPLGAIFPEETLRALVEFARQNDLWILSDEVYEAFSYETPHVSVASLDADDRVFSVFSLSKTYALTGARVGYLVTPPGLATTMRTAQEAMISCVNTPAQFAALAAVEGDQTHVAAAGAHYRQNLDAATRLLQQRGIEYLQPSGAFYLWVNVGYATGGDVAGWAERFLLEKRVAVAPGSAFGRGGEGWIRICVAAGLDDLLEGIRRLPDPARHQVDVQTPARGGISVRLARPDEHDEIAHQRLEAYRLDFTIGDDYAVQILDVPRHAAIGEVWVAVDDETGRILGSVTTPRPGELLTPLGRPGEFDFRLLAVDPASRGRRVGSILTDFVIELARARGAERVVMNSGTEMTTAHGLYERRGFSRMPDRENPPGIEPSRAYGLDL</sequence>
<name>A0A1T4YIR8_9MICO</name>
<dbReference type="EMBL" id="FUYG01000010">
    <property type="protein sequence ID" value="SKB01737.1"/>
    <property type="molecule type" value="Genomic_DNA"/>
</dbReference>
<dbReference type="GO" id="GO:0030170">
    <property type="term" value="F:pyridoxal phosphate binding"/>
    <property type="evidence" value="ECO:0007669"/>
    <property type="project" value="InterPro"/>
</dbReference>
<evidence type="ECO:0000256" key="1">
    <source>
        <dbReference type="ARBA" id="ARBA00001933"/>
    </source>
</evidence>
<dbReference type="InterPro" id="IPR000182">
    <property type="entry name" value="GNAT_dom"/>
</dbReference>
<dbReference type="GO" id="GO:0006520">
    <property type="term" value="P:amino acid metabolic process"/>
    <property type="evidence" value="ECO:0007669"/>
    <property type="project" value="InterPro"/>
</dbReference>
<organism evidence="9 10">
    <name type="scientific">Agreia bicolorata</name>
    <dbReference type="NCBI Taxonomy" id="110935"/>
    <lineage>
        <taxon>Bacteria</taxon>
        <taxon>Bacillati</taxon>
        <taxon>Actinomycetota</taxon>
        <taxon>Actinomycetes</taxon>
        <taxon>Micrococcales</taxon>
        <taxon>Microbacteriaceae</taxon>
        <taxon>Agreia</taxon>
    </lineage>
</organism>
<comment type="similarity">
    <text evidence="2 6">Belongs to the class-I pyridoxal-phosphate-dependent aminotransferase family.</text>
</comment>
<dbReference type="InterPro" id="IPR015424">
    <property type="entry name" value="PyrdxlP-dep_Trfase"/>
</dbReference>
<proteinExistence type="inferred from homology"/>
<dbReference type="Proteomes" id="UP000189735">
    <property type="component" value="Unassembled WGS sequence"/>
</dbReference>
<keyword evidence="3 6" id="KW-0032">Aminotransferase</keyword>
<dbReference type="CDD" id="cd04301">
    <property type="entry name" value="NAT_SF"/>
    <property type="match status" value="1"/>
</dbReference>
<dbReference type="Pfam" id="PF00583">
    <property type="entry name" value="Acetyltransf_1"/>
    <property type="match status" value="1"/>
</dbReference>
<comment type="cofactor">
    <cofactor evidence="1 6">
        <name>pyridoxal 5'-phosphate</name>
        <dbReference type="ChEBI" id="CHEBI:597326"/>
    </cofactor>
</comment>
<dbReference type="CDD" id="cd00609">
    <property type="entry name" value="AAT_like"/>
    <property type="match status" value="1"/>
</dbReference>
<dbReference type="InterPro" id="IPR004838">
    <property type="entry name" value="NHTrfase_class1_PyrdxlP-BS"/>
</dbReference>
<evidence type="ECO:0000256" key="4">
    <source>
        <dbReference type="ARBA" id="ARBA00022679"/>
    </source>
</evidence>